<feature type="domain" description="UspA" evidence="2">
    <location>
        <begin position="5"/>
        <end position="144"/>
    </location>
</feature>
<comment type="similarity">
    <text evidence="1">Belongs to the universal stress protein A family.</text>
</comment>
<dbReference type="KEGG" id="scor:J3U87_20595"/>
<dbReference type="PRINTS" id="PR01438">
    <property type="entry name" value="UNVRSLSTRESS"/>
</dbReference>
<dbReference type="PANTHER" id="PTHR46268:SF6">
    <property type="entry name" value="UNIVERSAL STRESS PROTEIN UP12"/>
    <property type="match status" value="1"/>
</dbReference>
<dbReference type="EMBL" id="CP071793">
    <property type="protein sequence ID" value="QTD47993.1"/>
    <property type="molecule type" value="Genomic_DNA"/>
</dbReference>
<proteinExistence type="inferred from homology"/>
<evidence type="ECO:0000313" key="4">
    <source>
        <dbReference type="Proteomes" id="UP000663929"/>
    </source>
</evidence>
<dbReference type="RefSeq" id="WP_237377656.1">
    <property type="nucleotide sequence ID" value="NZ_CP071793.1"/>
</dbReference>
<accession>A0A8A4TEE6</accession>
<gene>
    <name evidence="3" type="ORF">J3U87_20595</name>
</gene>
<dbReference type="Proteomes" id="UP000663929">
    <property type="component" value="Chromosome"/>
</dbReference>
<sequence>MSSIGRILFPTDFSESSEAAAVEAFAIAGLQNAEIHLLHINLLFENDPHQFPSNATHPPKDISPATEKKFEVLIEKHGSGNLDITQAEIRSIAAGSAIVEYARDHDFDLIVMGTHGRRGLRHWMLGSTAEETVKTAHCPVLTVRNRRSEGNPAHFERILVPTDFSAGADETVRYARIAAAKSEGELLLLHVIPAPTIPDLYGWPINPTDNHYDKATTESHKHLDRLMAEEGPQIKFETHVTRGNPHRQIVAFAKEHEASIILMPHRGADSIFDHFIGSTTERVLRSAECPVLTLPLP</sequence>
<dbReference type="InterPro" id="IPR006015">
    <property type="entry name" value="Universal_stress_UspA"/>
</dbReference>
<protein>
    <submittedName>
        <fullName evidence="3">Universal stress protein</fullName>
    </submittedName>
</protein>
<name>A0A8A4TEE6_SULCO</name>
<dbReference type="Gene3D" id="3.40.50.620">
    <property type="entry name" value="HUPs"/>
    <property type="match status" value="2"/>
</dbReference>
<dbReference type="InterPro" id="IPR014729">
    <property type="entry name" value="Rossmann-like_a/b/a_fold"/>
</dbReference>
<reference evidence="3" key="1">
    <citation type="submission" date="2021-03" db="EMBL/GenBank/DDBJ databases">
        <title>Acanthopleuribacteraceae sp. M133.</title>
        <authorList>
            <person name="Wang G."/>
        </authorList>
    </citation>
    <scope>NUCLEOTIDE SEQUENCE</scope>
    <source>
        <strain evidence="3">M133</strain>
    </source>
</reference>
<evidence type="ECO:0000313" key="3">
    <source>
        <dbReference type="EMBL" id="QTD47993.1"/>
    </source>
</evidence>
<organism evidence="3 4">
    <name type="scientific">Sulfidibacter corallicola</name>
    <dbReference type="NCBI Taxonomy" id="2818388"/>
    <lineage>
        <taxon>Bacteria</taxon>
        <taxon>Pseudomonadati</taxon>
        <taxon>Acidobacteriota</taxon>
        <taxon>Holophagae</taxon>
        <taxon>Acanthopleuribacterales</taxon>
        <taxon>Acanthopleuribacteraceae</taxon>
        <taxon>Sulfidibacter</taxon>
    </lineage>
</organism>
<dbReference type="CDD" id="cd00293">
    <property type="entry name" value="USP-like"/>
    <property type="match status" value="2"/>
</dbReference>
<dbReference type="AlphaFoldDB" id="A0A8A4TEE6"/>
<dbReference type="SUPFAM" id="SSF52402">
    <property type="entry name" value="Adenine nucleotide alpha hydrolases-like"/>
    <property type="match status" value="2"/>
</dbReference>
<evidence type="ECO:0000259" key="2">
    <source>
        <dbReference type="Pfam" id="PF00582"/>
    </source>
</evidence>
<dbReference type="Pfam" id="PF00582">
    <property type="entry name" value="Usp"/>
    <property type="match status" value="2"/>
</dbReference>
<feature type="domain" description="UspA" evidence="2">
    <location>
        <begin position="155"/>
        <end position="294"/>
    </location>
</feature>
<dbReference type="PANTHER" id="PTHR46268">
    <property type="entry name" value="STRESS RESPONSE PROTEIN NHAX"/>
    <property type="match status" value="1"/>
</dbReference>
<evidence type="ECO:0000256" key="1">
    <source>
        <dbReference type="ARBA" id="ARBA00008791"/>
    </source>
</evidence>
<dbReference type="InterPro" id="IPR006016">
    <property type="entry name" value="UspA"/>
</dbReference>
<keyword evidence="4" id="KW-1185">Reference proteome</keyword>